<evidence type="ECO:0000256" key="13">
    <source>
        <dbReference type="ARBA" id="ARBA00046116"/>
    </source>
</evidence>
<name>A0A6F9DM91_9ASCI</name>
<dbReference type="PANTHER" id="PTHR12964:SF0">
    <property type="entry name" value="NADH DEHYDROGENASE [UBIQUINONE] 1 ALPHA SUBCOMPLEX SUBUNIT 6"/>
    <property type="match status" value="1"/>
</dbReference>
<evidence type="ECO:0000256" key="3">
    <source>
        <dbReference type="ARBA" id="ARBA00011790"/>
    </source>
</evidence>
<dbReference type="CDD" id="cd20266">
    <property type="entry name" value="Complex1_LYR_NDUFA6_LYRM6"/>
    <property type="match status" value="1"/>
</dbReference>
<protein>
    <recommendedName>
        <fullName evidence="4">NADH dehydrogenase [ubiquinone] 1 alpha subcomplex subunit 6</fullName>
    </recommendedName>
    <alternativeName>
        <fullName evidence="11">Complex I-B14</fullName>
    </alternativeName>
    <alternativeName>
        <fullName evidence="12">NADH-ubiquinone oxidoreductase B14 subunit</fullName>
    </alternativeName>
</protein>
<keyword evidence="8" id="KW-0249">Electron transport</keyword>
<evidence type="ECO:0000256" key="2">
    <source>
        <dbReference type="ARBA" id="ARBA00009508"/>
    </source>
</evidence>
<evidence type="ECO:0000256" key="11">
    <source>
        <dbReference type="ARBA" id="ARBA00030213"/>
    </source>
</evidence>
<evidence type="ECO:0000256" key="10">
    <source>
        <dbReference type="ARBA" id="ARBA00023136"/>
    </source>
</evidence>
<comment type="function">
    <text evidence="13">Accessory subunit of the mitochondrial membrane respiratory chain NADH dehydrogenase (Complex I), that is believed to be not involved in catalysis. Required for proper complex I assembly. Complex I functions in the transfer of electrons from NADH to the respiratory chain. The immediate electron acceptor for the enzyme is believed to be ubiquinone.</text>
</comment>
<proteinExistence type="evidence at transcript level"/>
<reference evidence="15" key="1">
    <citation type="submission" date="2020-04" db="EMBL/GenBank/DDBJ databases">
        <authorList>
            <person name="Neveu A P."/>
        </authorList>
    </citation>
    <scope>NUCLEOTIDE SEQUENCE</scope>
    <source>
        <tissue evidence="15">Whole embryo</tissue>
    </source>
</reference>
<accession>A0A6F9DM91</accession>
<dbReference type="InterPro" id="IPR008011">
    <property type="entry name" value="Complex1_LYR_dom"/>
</dbReference>
<gene>
    <name evidence="15" type="primary">Ndufa6</name>
</gene>
<keyword evidence="9" id="KW-0496">Mitochondrion</keyword>
<dbReference type="InterPro" id="IPR016488">
    <property type="entry name" value="NADH_Ub_cplx-1_asu_su-6"/>
</dbReference>
<evidence type="ECO:0000256" key="9">
    <source>
        <dbReference type="ARBA" id="ARBA00023128"/>
    </source>
</evidence>
<evidence type="ECO:0000313" key="15">
    <source>
        <dbReference type="EMBL" id="CAB3264249.1"/>
    </source>
</evidence>
<sequence length="127" mass="15032">MSTAGRISQVMKGVPMKPVMSANPVEARRRVLTLYKQWYRATPKIIEKFQLPYTVEKVHNRIREEFMKNSHVRDVRAIDLLVIKGQMDLQETIKMWKQPCHIKSYFHQETAVEVPTDFLGKFFTQKH</sequence>
<evidence type="ECO:0000256" key="4">
    <source>
        <dbReference type="ARBA" id="ARBA00016386"/>
    </source>
</evidence>
<comment type="subunit">
    <text evidence="3">Mammalian complex I is composed of 45 different subunits.</text>
</comment>
<keyword evidence="7" id="KW-0999">Mitochondrion inner membrane</keyword>
<keyword evidence="5" id="KW-0813">Transport</keyword>
<dbReference type="PIRSF" id="PIRSF006643">
    <property type="entry name" value="NDUA6"/>
    <property type="match status" value="1"/>
</dbReference>
<dbReference type="GO" id="GO:0006979">
    <property type="term" value="P:response to oxidative stress"/>
    <property type="evidence" value="ECO:0007669"/>
    <property type="project" value="TreeGrafter"/>
</dbReference>
<dbReference type="GO" id="GO:0005743">
    <property type="term" value="C:mitochondrial inner membrane"/>
    <property type="evidence" value="ECO:0007669"/>
    <property type="project" value="UniProtKB-SubCell"/>
</dbReference>
<comment type="similarity">
    <text evidence="2">Belongs to the complex I LYR family.</text>
</comment>
<evidence type="ECO:0000256" key="7">
    <source>
        <dbReference type="ARBA" id="ARBA00022792"/>
    </source>
</evidence>
<evidence type="ECO:0000256" key="6">
    <source>
        <dbReference type="ARBA" id="ARBA00022660"/>
    </source>
</evidence>
<evidence type="ECO:0000259" key="14">
    <source>
        <dbReference type="Pfam" id="PF05347"/>
    </source>
</evidence>
<dbReference type="PANTHER" id="PTHR12964">
    <property type="entry name" value="NADH-UBIQUINONE OXIDOREDUCTASE B14 SUBUNIT"/>
    <property type="match status" value="1"/>
</dbReference>
<keyword evidence="6" id="KW-0679">Respiratory chain</keyword>
<dbReference type="InterPro" id="IPR045299">
    <property type="entry name" value="Complex1_LYR_NDUFA6_LYRM6"/>
</dbReference>
<dbReference type="Pfam" id="PF05347">
    <property type="entry name" value="Complex1_LYR"/>
    <property type="match status" value="1"/>
</dbReference>
<keyword evidence="10" id="KW-0472">Membrane</keyword>
<organism evidence="15">
    <name type="scientific">Phallusia mammillata</name>
    <dbReference type="NCBI Taxonomy" id="59560"/>
    <lineage>
        <taxon>Eukaryota</taxon>
        <taxon>Metazoa</taxon>
        <taxon>Chordata</taxon>
        <taxon>Tunicata</taxon>
        <taxon>Ascidiacea</taxon>
        <taxon>Phlebobranchia</taxon>
        <taxon>Ascidiidae</taxon>
        <taxon>Phallusia</taxon>
    </lineage>
</organism>
<dbReference type="GO" id="GO:0045271">
    <property type="term" value="C:respiratory chain complex I"/>
    <property type="evidence" value="ECO:0007669"/>
    <property type="project" value="InterPro"/>
</dbReference>
<dbReference type="AlphaFoldDB" id="A0A6F9DM91"/>
<dbReference type="EMBL" id="LR788387">
    <property type="protein sequence ID" value="CAB3264249.1"/>
    <property type="molecule type" value="mRNA"/>
</dbReference>
<evidence type="ECO:0000256" key="5">
    <source>
        <dbReference type="ARBA" id="ARBA00022448"/>
    </source>
</evidence>
<comment type="subcellular location">
    <subcellularLocation>
        <location evidence="1">Mitochondrion inner membrane</location>
        <topology evidence="1">Peripheral membrane protein</topology>
        <orientation evidence="1">Matrix side</orientation>
    </subcellularLocation>
</comment>
<evidence type="ECO:0000256" key="8">
    <source>
        <dbReference type="ARBA" id="ARBA00022982"/>
    </source>
</evidence>
<evidence type="ECO:0000256" key="12">
    <source>
        <dbReference type="ARBA" id="ARBA00032352"/>
    </source>
</evidence>
<feature type="domain" description="Complex 1 LYR protein" evidence="14">
    <location>
        <begin position="29"/>
        <end position="91"/>
    </location>
</feature>
<evidence type="ECO:0000256" key="1">
    <source>
        <dbReference type="ARBA" id="ARBA00004443"/>
    </source>
</evidence>
<keyword evidence="15" id="KW-0830">Ubiquinone</keyword>